<dbReference type="GO" id="GO:0016491">
    <property type="term" value="F:oxidoreductase activity"/>
    <property type="evidence" value="ECO:0007669"/>
    <property type="project" value="UniProtKB-KW"/>
</dbReference>
<dbReference type="PANTHER" id="PTHR42901">
    <property type="entry name" value="ALCOHOL DEHYDROGENASE"/>
    <property type="match status" value="1"/>
</dbReference>
<dbReference type="PATRIC" id="fig|1268072.3.peg.2803"/>
<dbReference type="InterPro" id="IPR002347">
    <property type="entry name" value="SDR_fam"/>
</dbReference>
<comment type="similarity">
    <text evidence="1 3">Belongs to the short-chain dehydrogenases/reductases (SDR) family.</text>
</comment>
<dbReference type="PRINTS" id="PR00081">
    <property type="entry name" value="GDHRDH"/>
</dbReference>
<evidence type="ECO:0000256" key="3">
    <source>
        <dbReference type="RuleBase" id="RU000363"/>
    </source>
</evidence>
<dbReference type="HOGENOM" id="CLU_010194_2_1_9"/>
<dbReference type="Pfam" id="PF00106">
    <property type="entry name" value="adh_short"/>
    <property type="match status" value="1"/>
</dbReference>
<evidence type="ECO:0000313" key="5">
    <source>
        <dbReference type="Proteomes" id="UP000019772"/>
    </source>
</evidence>
<name>X4ZLQ9_9BACL</name>
<dbReference type="PANTHER" id="PTHR42901:SF1">
    <property type="entry name" value="ALCOHOL DEHYDROGENASE"/>
    <property type="match status" value="1"/>
</dbReference>
<dbReference type="InterPro" id="IPR036291">
    <property type="entry name" value="NAD(P)-bd_dom_sf"/>
</dbReference>
<evidence type="ECO:0000256" key="1">
    <source>
        <dbReference type="ARBA" id="ARBA00006484"/>
    </source>
</evidence>
<accession>X4ZLQ9</accession>
<proteinExistence type="inferred from homology"/>
<evidence type="ECO:0000313" key="4">
    <source>
        <dbReference type="EMBL" id="AHV97625.1"/>
    </source>
</evidence>
<dbReference type="Gene3D" id="3.40.50.720">
    <property type="entry name" value="NAD(P)-binding Rossmann-like Domain"/>
    <property type="match status" value="1"/>
</dbReference>
<protein>
    <submittedName>
        <fullName evidence="4">Short-chain dehydrogenase/reductase SDR</fullName>
    </submittedName>
</protein>
<keyword evidence="2" id="KW-0560">Oxidoreductase</keyword>
<dbReference type="SUPFAM" id="SSF51735">
    <property type="entry name" value="NAD(P)-binding Rossmann-fold domains"/>
    <property type="match status" value="1"/>
</dbReference>
<dbReference type="Proteomes" id="UP000019772">
    <property type="component" value="Chromosome"/>
</dbReference>
<dbReference type="PIRSF" id="PIRSF000126">
    <property type="entry name" value="11-beta-HSD1"/>
    <property type="match status" value="1"/>
</dbReference>
<dbReference type="eggNOG" id="COG0300">
    <property type="taxonomic scope" value="Bacteria"/>
</dbReference>
<dbReference type="RefSeq" id="WP_025335135.1">
    <property type="nucleotide sequence ID" value="NZ_CP004078.1"/>
</dbReference>
<sequence length="258" mass="28961">MNVLNNCEEYTLVTGASSGIGKEIAKEFAIRGRNLVLIARNKNALEELANQLNTNYKVNVLFVSIDLLEENASKSIYEWCKERNIKIQAIINNAGVGLFGEFHNLSVEKQISMIALNINSLVGLVHYFIPELKKRKKGYILNVASIAALYPLPYYSVYGATKAFVLSFTEALRHELRHSNITVSCLCPGDTDTNFFNNAGNTNQKKFLMPPENVAKVAVDSLLKNKSVIYPGNMKLISKIPRFILKKIIARRVSKYEL</sequence>
<keyword evidence="5" id="KW-1185">Reference proteome</keyword>
<dbReference type="EMBL" id="CP004078">
    <property type="protein sequence ID" value="AHV97625.1"/>
    <property type="molecule type" value="Genomic_DNA"/>
</dbReference>
<dbReference type="AlphaFoldDB" id="X4ZLQ9"/>
<dbReference type="KEGG" id="psab:PSAB_13545"/>
<dbReference type="STRING" id="1268072.PSAB_13545"/>
<reference evidence="4 5" key="1">
    <citation type="journal article" date="2014" name="PLoS Genet.">
        <title>Comparative Genomic Analysis of N2-Fixing and Non-N2-Fixing Paenibacillus spp.: Organization, Evolution and Expression of the Nitrogen Fixation Genes.</title>
        <authorList>
            <person name="Xie J.B."/>
            <person name="Du Z."/>
            <person name="Bai L."/>
            <person name="Tian C."/>
            <person name="Zhang Y."/>
            <person name="Xie J.Y."/>
            <person name="Wang T."/>
            <person name="Liu X."/>
            <person name="Chen X."/>
            <person name="Cheng Q."/>
            <person name="Chen S."/>
            <person name="Li J."/>
        </authorList>
    </citation>
    <scope>NUCLEOTIDE SEQUENCE [LARGE SCALE GENOMIC DNA]</scope>
    <source>
        <strain evidence="4 5">T27</strain>
    </source>
</reference>
<dbReference type="OrthoDB" id="9808814at2"/>
<dbReference type="PRINTS" id="PR00080">
    <property type="entry name" value="SDRFAMILY"/>
</dbReference>
<gene>
    <name evidence="4" type="ORF">PSAB_13545</name>
</gene>
<dbReference type="CDD" id="cd05233">
    <property type="entry name" value="SDR_c"/>
    <property type="match status" value="1"/>
</dbReference>
<dbReference type="PROSITE" id="PS00061">
    <property type="entry name" value="ADH_SHORT"/>
    <property type="match status" value="1"/>
</dbReference>
<dbReference type="InterPro" id="IPR020904">
    <property type="entry name" value="Sc_DH/Rdtase_CS"/>
</dbReference>
<organism evidence="4 5">
    <name type="scientific">Paenibacillus sabinae T27</name>
    <dbReference type="NCBI Taxonomy" id="1268072"/>
    <lineage>
        <taxon>Bacteria</taxon>
        <taxon>Bacillati</taxon>
        <taxon>Bacillota</taxon>
        <taxon>Bacilli</taxon>
        <taxon>Bacillales</taxon>
        <taxon>Paenibacillaceae</taxon>
        <taxon>Paenibacillus</taxon>
    </lineage>
</organism>
<evidence type="ECO:0000256" key="2">
    <source>
        <dbReference type="ARBA" id="ARBA00023002"/>
    </source>
</evidence>